<dbReference type="EMBL" id="QSON01000030">
    <property type="protein sequence ID" value="RGI95548.1"/>
    <property type="molecule type" value="Genomic_DNA"/>
</dbReference>
<comment type="caution">
    <text evidence="5">The sequence shown here is derived from an EMBL/GenBank/DDBJ whole genome shotgun (WGS) entry which is preliminary data.</text>
</comment>
<keyword evidence="2" id="KW-0238">DNA-binding</keyword>
<dbReference type="InterPro" id="IPR008920">
    <property type="entry name" value="TF_FadR/GntR_C"/>
</dbReference>
<dbReference type="Gene3D" id="1.10.10.10">
    <property type="entry name" value="Winged helix-like DNA-binding domain superfamily/Winged helix DNA-binding domain"/>
    <property type="match status" value="1"/>
</dbReference>
<organism evidence="5 6">
    <name type="scientific">Hungatella hathewayi</name>
    <dbReference type="NCBI Taxonomy" id="154046"/>
    <lineage>
        <taxon>Bacteria</taxon>
        <taxon>Bacillati</taxon>
        <taxon>Bacillota</taxon>
        <taxon>Clostridia</taxon>
        <taxon>Lachnospirales</taxon>
        <taxon>Lachnospiraceae</taxon>
        <taxon>Hungatella</taxon>
    </lineage>
</organism>
<gene>
    <name evidence="5" type="ORF">DXD79_31855</name>
</gene>
<dbReference type="CDD" id="cd07377">
    <property type="entry name" value="WHTH_GntR"/>
    <property type="match status" value="1"/>
</dbReference>
<dbReference type="InterPro" id="IPR011711">
    <property type="entry name" value="GntR_C"/>
</dbReference>
<dbReference type="AlphaFoldDB" id="A0A374NZG5"/>
<dbReference type="InterPro" id="IPR036390">
    <property type="entry name" value="WH_DNA-bd_sf"/>
</dbReference>
<dbReference type="PROSITE" id="PS50949">
    <property type="entry name" value="HTH_GNTR"/>
    <property type="match status" value="1"/>
</dbReference>
<feature type="domain" description="HTH gntR-type" evidence="4">
    <location>
        <begin position="5"/>
        <end position="72"/>
    </location>
</feature>
<dbReference type="PANTHER" id="PTHR43537:SF49">
    <property type="entry name" value="TRANSCRIPTIONAL REGULATORY PROTEIN"/>
    <property type="match status" value="1"/>
</dbReference>
<dbReference type="Proteomes" id="UP000263014">
    <property type="component" value="Unassembled WGS sequence"/>
</dbReference>
<evidence type="ECO:0000313" key="6">
    <source>
        <dbReference type="Proteomes" id="UP000263014"/>
    </source>
</evidence>
<keyword evidence="1" id="KW-0805">Transcription regulation</keyword>
<dbReference type="PRINTS" id="PR00035">
    <property type="entry name" value="HTHGNTR"/>
</dbReference>
<dbReference type="RefSeq" id="WP_117621539.1">
    <property type="nucleotide sequence ID" value="NZ_QSON01000030.1"/>
</dbReference>
<evidence type="ECO:0000256" key="1">
    <source>
        <dbReference type="ARBA" id="ARBA00023015"/>
    </source>
</evidence>
<proteinExistence type="predicted"/>
<sequence>MVNKSPLQIQAYNYLKEMILSGRLDPEVLYSETRMSAEIGISRTPMREAIQCLSQDGYITVVPSKGFTLRKLNEEDMEESIQIRCAIEGFCIHKAAAEAGTRKGQKLLSAMEKLLDKQEKTLLSKNGPSRENLESGNFNSAGLDQFTEYDHQFHLALVNYVDNREFNQMFQRLTYLIHLTTKGALSVPGRMEDTLGEHRQFFACLKAGDGDMAYKLMMEHLMMPLTMHIA</sequence>
<keyword evidence="3" id="KW-0804">Transcription</keyword>
<evidence type="ECO:0000313" key="5">
    <source>
        <dbReference type="EMBL" id="RGI95548.1"/>
    </source>
</evidence>
<dbReference type="SUPFAM" id="SSF48008">
    <property type="entry name" value="GntR ligand-binding domain-like"/>
    <property type="match status" value="1"/>
</dbReference>
<name>A0A374NZG5_9FIRM</name>
<protein>
    <submittedName>
        <fullName evidence="5">GntR family transcriptional regulator</fullName>
    </submittedName>
</protein>
<dbReference type="GO" id="GO:0003700">
    <property type="term" value="F:DNA-binding transcription factor activity"/>
    <property type="evidence" value="ECO:0007669"/>
    <property type="project" value="InterPro"/>
</dbReference>
<dbReference type="SMART" id="SM00345">
    <property type="entry name" value="HTH_GNTR"/>
    <property type="match status" value="1"/>
</dbReference>
<dbReference type="InterPro" id="IPR036388">
    <property type="entry name" value="WH-like_DNA-bd_sf"/>
</dbReference>
<evidence type="ECO:0000259" key="4">
    <source>
        <dbReference type="PROSITE" id="PS50949"/>
    </source>
</evidence>
<dbReference type="Pfam" id="PF07729">
    <property type="entry name" value="FCD"/>
    <property type="match status" value="1"/>
</dbReference>
<evidence type="ECO:0000256" key="3">
    <source>
        <dbReference type="ARBA" id="ARBA00023163"/>
    </source>
</evidence>
<dbReference type="InterPro" id="IPR000524">
    <property type="entry name" value="Tscrpt_reg_HTH_GntR"/>
</dbReference>
<dbReference type="PANTHER" id="PTHR43537">
    <property type="entry name" value="TRANSCRIPTIONAL REGULATOR, GNTR FAMILY"/>
    <property type="match status" value="1"/>
</dbReference>
<evidence type="ECO:0000256" key="2">
    <source>
        <dbReference type="ARBA" id="ARBA00023125"/>
    </source>
</evidence>
<accession>A0A374NZG5</accession>
<dbReference type="GO" id="GO:0003677">
    <property type="term" value="F:DNA binding"/>
    <property type="evidence" value="ECO:0007669"/>
    <property type="project" value="UniProtKB-KW"/>
</dbReference>
<dbReference type="Pfam" id="PF00392">
    <property type="entry name" value="GntR"/>
    <property type="match status" value="1"/>
</dbReference>
<reference evidence="5 6" key="1">
    <citation type="submission" date="2018-08" db="EMBL/GenBank/DDBJ databases">
        <title>A genome reference for cultivated species of the human gut microbiota.</title>
        <authorList>
            <person name="Zou Y."/>
            <person name="Xue W."/>
            <person name="Luo G."/>
        </authorList>
    </citation>
    <scope>NUCLEOTIDE SEQUENCE [LARGE SCALE GENOMIC DNA]</scope>
    <source>
        <strain evidence="5 6">TM09-12</strain>
    </source>
</reference>
<dbReference type="SMART" id="SM00895">
    <property type="entry name" value="FCD"/>
    <property type="match status" value="1"/>
</dbReference>
<dbReference type="SUPFAM" id="SSF46785">
    <property type="entry name" value="Winged helix' DNA-binding domain"/>
    <property type="match status" value="1"/>
</dbReference>
<dbReference type="Gene3D" id="1.20.120.530">
    <property type="entry name" value="GntR ligand-binding domain-like"/>
    <property type="match status" value="1"/>
</dbReference>